<dbReference type="Gramene" id="AET4Gv20117900.7">
    <property type="protein sequence ID" value="AET4Gv20117900.7"/>
    <property type="gene ID" value="AET4Gv20117900"/>
</dbReference>
<dbReference type="Proteomes" id="UP000015105">
    <property type="component" value="Chromosome 4D"/>
</dbReference>
<reference evidence="3" key="5">
    <citation type="journal article" date="2021" name="G3 (Bethesda)">
        <title>Aegilops tauschii genome assembly Aet v5.0 features greater sequence contiguity and improved annotation.</title>
        <authorList>
            <person name="Wang L."/>
            <person name="Zhu T."/>
            <person name="Rodriguez J.C."/>
            <person name="Deal K.R."/>
            <person name="Dubcovsky J."/>
            <person name="McGuire P.E."/>
            <person name="Lux T."/>
            <person name="Spannagl M."/>
            <person name="Mayer K.F.X."/>
            <person name="Baldrich P."/>
            <person name="Meyers B.C."/>
            <person name="Huo N."/>
            <person name="Gu Y.Q."/>
            <person name="Zhou H."/>
            <person name="Devos K.M."/>
            <person name="Bennetzen J.L."/>
            <person name="Unver T."/>
            <person name="Budak H."/>
            <person name="Gulick P.J."/>
            <person name="Galiba G."/>
            <person name="Kalapos B."/>
            <person name="Nelson D.R."/>
            <person name="Li P."/>
            <person name="You F.M."/>
            <person name="Luo M.C."/>
            <person name="Dvorak J."/>
        </authorList>
    </citation>
    <scope>NUCLEOTIDE SEQUENCE [LARGE SCALE GENOMIC DNA]</scope>
    <source>
        <strain evidence="3">cv. AL8/78</strain>
    </source>
</reference>
<feature type="compositionally biased region" description="Gly residues" evidence="1">
    <location>
        <begin position="43"/>
        <end position="52"/>
    </location>
</feature>
<sequence>LLIVADGPHIPGMEEQEWVEDGTAAGPEGERKEGGEPGKTGPMPGGRIGYSGGGPGFHPQHHSMFKVSYSGQEAVRCSMRSAHPQRGRRRKPRLQLAMLYVVVLCKFLIKFSFFLRFFCIPAYCPTMYTVNAIYITYKGN</sequence>
<keyword evidence="2" id="KW-1133">Transmembrane helix</keyword>
<organism evidence="3 4">
    <name type="scientific">Aegilops tauschii subsp. strangulata</name>
    <name type="common">Goatgrass</name>
    <dbReference type="NCBI Taxonomy" id="200361"/>
    <lineage>
        <taxon>Eukaryota</taxon>
        <taxon>Viridiplantae</taxon>
        <taxon>Streptophyta</taxon>
        <taxon>Embryophyta</taxon>
        <taxon>Tracheophyta</taxon>
        <taxon>Spermatophyta</taxon>
        <taxon>Magnoliopsida</taxon>
        <taxon>Liliopsida</taxon>
        <taxon>Poales</taxon>
        <taxon>Poaceae</taxon>
        <taxon>BOP clade</taxon>
        <taxon>Pooideae</taxon>
        <taxon>Triticodae</taxon>
        <taxon>Triticeae</taxon>
        <taxon>Triticinae</taxon>
        <taxon>Aegilops</taxon>
    </lineage>
</organism>
<evidence type="ECO:0000256" key="2">
    <source>
        <dbReference type="SAM" id="Phobius"/>
    </source>
</evidence>
<keyword evidence="4" id="KW-1185">Reference proteome</keyword>
<keyword evidence="2" id="KW-0812">Transmembrane</keyword>
<name>A0A453H931_AEGTS</name>
<reference evidence="4" key="1">
    <citation type="journal article" date="2014" name="Science">
        <title>Ancient hybridizations among the ancestral genomes of bread wheat.</title>
        <authorList>
            <consortium name="International Wheat Genome Sequencing Consortium,"/>
            <person name="Marcussen T."/>
            <person name="Sandve S.R."/>
            <person name="Heier L."/>
            <person name="Spannagl M."/>
            <person name="Pfeifer M."/>
            <person name="Jakobsen K.S."/>
            <person name="Wulff B.B."/>
            <person name="Steuernagel B."/>
            <person name="Mayer K.F."/>
            <person name="Olsen O.A."/>
        </authorList>
    </citation>
    <scope>NUCLEOTIDE SEQUENCE [LARGE SCALE GENOMIC DNA]</scope>
    <source>
        <strain evidence="4">cv. AL8/78</strain>
    </source>
</reference>
<dbReference type="AlphaFoldDB" id="A0A453H931"/>
<dbReference type="EnsemblPlants" id="AET4Gv20117900.7">
    <property type="protein sequence ID" value="AET4Gv20117900.7"/>
    <property type="gene ID" value="AET4Gv20117900"/>
</dbReference>
<proteinExistence type="predicted"/>
<reference evidence="3" key="4">
    <citation type="submission" date="2019-03" db="UniProtKB">
        <authorList>
            <consortium name="EnsemblPlants"/>
        </authorList>
    </citation>
    <scope>IDENTIFICATION</scope>
</reference>
<evidence type="ECO:0000256" key="1">
    <source>
        <dbReference type="SAM" id="MobiDB-lite"/>
    </source>
</evidence>
<reference evidence="4" key="2">
    <citation type="journal article" date="2017" name="Nat. Plants">
        <title>The Aegilops tauschii genome reveals multiple impacts of transposons.</title>
        <authorList>
            <person name="Zhao G."/>
            <person name="Zou C."/>
            <person name="Li K."/>
            <person name="Wang K."/>
            <person name="Li T."/>
            <person name="Gao L."/>
            <person name="Zhang X."/>
            <person name="Wang H."/>
            <person name="Yang Z."/>
            <person name="Liu X."/>
            <person name="Jiang W."/>
            <person name="Mao L."/>
            <person name="Kong X."/>
            <person name="Jiao Y."/>
            <person name="Jia J."/>
        </authorList>
    </citation>
    <scope>NUCLEOTIDE SEQUENCE [LARGE SCALE GENOMIC DNA]</scope>
    <source>
        <strain evidence="4">cv. AL8/78</strain>
    </source>
</reference>
<protein>
    <submittedName>
        <fullName evidence="3">Uncharacterized protein</fullName>
    </submittedName>
</protein>
<evidence type="ECO:0000313" key="3">
    <source>
        <dbReference type="EnsemblPlants" id="AET4Gv20117900.7"/>
    </source>
</evidence>
<feature type="transmembrane region" description="Helical" evidence="2">
    <location>
        <begin position="96"/>
        <end position="118"/>
    </location>
</feature>
<keyword evidence="2" id="KW-0472">Membrane</keyword>
<accession>A0A453H931</accession>
<reference evidence="3" key="3">
    <citation type="journal article" date="2017" name="Nature">
        <title>Genome sequence of the progenitor of the wheat D genome Aegilops tauschii.</title>
        <authorList>
            <person name="Luo M.C."/>
            <person name="Gu Y.Q."/>
            <person name="Puiu D."/>
            <person name="Wang H."/>
            <person name="Twardziok S.O."/>
            <person name="Deal K.R."/>
            <person name="Huo N."/>
            <person name="Zhu T."/>
            <person name="Wang L."/>
            <person name="Wang Y."/>
            <person name="McGuire P.E."/>
            <person name="Liu S."/>
            <person name="Long H."/>
            <person name="Ramasamy R.K."/>
            <person name="Rodriguez J.C."/>
            <person name="Van S.L."/>
            <person name="Yuan L."/>
            <person name="Wang Z."/>
            <person name="Xia Z."/>
            <person name="Xiao L."/>
            <person name="Anderson O.D."/>
            <person name="Ouyang S."/>
            <person name="Liang Y."/>
            <person name="Zimin A.V."/>
            <person name="Pertea G."/>
            <person name="Qi P."/>
            <person name="Bennetzen J.L."/>
            <person name="Dai X."/>
            <person name="Dawson M.W."/>
            <person name="Muller H.G."/>
            <person name="Kugler K."/>
            <person name="Rivarola-Duarte L."/>
            <person name="Spannagl M."/>
            <person name="Mayer K.F.X."/>
            <person name="Lu F.H."/>
            <person name="Bevan M.W."/>
            <person name="Leroy P."/>
            <person name="Li P."/>
            <person name="You F.M."/>
            <person name="Sun Q."/>
            <person name="Liu Z."/>
            <person name="Lyons E."/>
            <person name="Wicker T."/>
            <person name="Salzberg S.L."/>
            <person name="Devos K.M."/>
            <person name="Dvorak J."/>
        </authorList>
    </citation>
    <scope>NUCLEOTIDE SEQUENCE [LARGE SCALE GENOMIC DNA]</scope>
    <source>
        <strain evidence="3">cv. AL8/78</strain>
    </source>
</reference>
<feature type="region of interest" description="Disordered" evidence="1">
    <location>
        <begin position="12"/>
        <end position="52"/>
    </location>
</feature>
<evidence type="ECO:0000313" key="4">
    <source>
        <dbReference type="Proteomes" id="UP000015105"/>
    </source>
</evidence>